<evidence type="ECO:0000256" key="4">
    <source>
        <dbReference type="ARBA" id="ARBA00023163"/>
    </source>
</evidence>
<reference evidence="6 7" key="1">
    <citation type="submission" date="2016-10" db="EMBL/GenBank/DDBJ databases">
        <authorList>
            <person name="de Groot N.N."/>
        </authorList>
    </citation>
    <scope>NUCLEOTIDE SEQUENCE [LARGE SCALE GENOMIC DNA]</scope>
    <source>
        <strain evidence="6 7">KH2T6</strain>
    </source>
</reference>
<evidence type="ECO:0000313" key="7">
    <source>
        <dbReference type="Proteomes" id="UP000186015"/>
    </source>
</evidence>
<dbReference type="SUPFAM" id="SSF53850">
    <property type="entry name" value="Periplasmic binding protein-like II"/>
    <property type="match status" value="1"/>
</dbReference>
<protein>
    <submittedName>
        <fullName evidence="6">DNA-binding transcriptional regulator, LysR family</fullName>
    </submittedName>
</protein>
<dbReference type="InterPro" id="IPR036390">
    <property type="entry name" value="WH_DNA-bd_sf"/>
</dbReference>
<dbReference type="GO" id="GO:0003700">
    <property type="term" value="F:DNA-binding transcription factor activity"/>
    <property type="evidence" value="ECO:0007669"/>
    <property type="project" value="InterPro"/>
</dbReference>
<dbReference type="PROSITE" id="PS50931">
    <property type="entry name" value="HTH_LYSR"/>
    <property type="match status" value="1"/>
</dbReference>
<dbReference type="PRINTS" id="PR00039">
    <property type="entry name" value="HTHLYSR"/>
</dbReference>
<evidence type="ECO:0000256" key="1">
    <source>
        <dbReference type="ARBA" id="ARBA00009437"/>
    </source>
</evidence>
<accession>A0A1H7H0G7</accession>
<dbReference type="InterPro" id="IPR036388">
    <property type="entry name" value="WH-like_DNA-bd_sf"/>
</dbReference>
<keyword evidence="2" id="KW-0805">Transcription regulation</keyword>
<dbReference type="RefSeq" id="WP_074829842.1">
    <property type="nucleotide sequence ID" value="NZ_FOAT01000002.1"/>
</dbReference>
<dbReference type="Proteomes" id="UP000186015">
    <property type="component" value="Unassembled WGS sequence"/>
</dbReference>
<dbReference type="SUPFAM" id="SSF46785">
    <property type="entry name" value="Winged helix' DNA-binding domain"/>
    <property type="match status" value="1"/>
</dbReference>
<feature type="domain" description="HTH lysR-type" evidence="5">
    <location>
        <begin position="1"/>
        <end position="58"/>
    </location>
</feature>
<dbReference type="InterPro" id="IPR005119">
    <property type="entry name" value="LysR_subst-bd"/>
</dbReference>
<dbReference type="PANTHER" id="PTHR30419:SF8">
    <property type="entry name" value="NITROGEN ASSIMILATION TRANSCRIPTIONAL ACTIVATOR-RELATED"/>
    <property type="match status" value="1"/>
</dbReference>
<dbReference type="CDD" id="cd05466">
    <property type="entry name" value="PBP2_LTTR_substrate"/>
    <property type="match status" value="1"/>
</dbReference>
<sequence>MDIRVLRYFLAVAREQSFSTAAERLYLSQPTLSRQLKELEDELGKPLLIRSNKGVTLTEEGMILRKRAEEIVELMDKTEQEVRQSNDNVSGTVYIGAGETYAIKLIADTAHKLRKDYPNIHYSFFSGNGTDVMEKLEHGLMDFGLIFGNVDRTKYEAIEIPLHDTWGVLMRRNEPLAKKETVTVADIAGLDLIIPRQPNHSTMLSELIAEQAPDANIVAEYNLIYNASVMVNEGIGSAISLDKLINVSGDSRLCFRPFEPRREAVSYFIWKRYPVFTKAASTFLEQFRKDLISLTSRDLSKNIMNI</sequence>
<dbReference type="Pfam" id="PF00126">
    <property type="entry name" value="HTH_1"/>
    <property type="match status" value="1"/>
</dbReference>
<dbReference type="Gene3D" id="3.40.190.290">
    <property type="match status" value="1"/>
</dbReference>
<dbReference type="InterPro" id="IPR000847">
    <property type="entry name" value="LysR_HTH_N"/>
</dbReference>
<dbReference type="OrthoDB" id="9803714at2"/>
<dbReference type="Pfam" id="PF03466">
    <property type="entry name" value="LysR_substrate"/>
    <property type="match status" value="1"/>
</dbReference>
<proteinExistence type="inferred from homology"/>
<dbReference type="InterPro" id="IPR050950">
    <property type="entry name" value="HTH-type_LysR_regulators"/>
</dbReference>
<dbReference type="FunFam" id="1.10.10.10:FF:000001">
    <property type="entry name" value="LysR family transcriptional regulator"/>
    <property type="match status" value="1"/>
</dbReference>
<dbReference type="AlphaFoldDB" id="A0A1H7H0G7"/>
<name>A0A1H7H0G7_RUMAL</name>
<comment type="similarity">
    <text evidence="1">Belongs to the LysR transcriptional regulatory family.</text>
</comment>
<evidence type="ECO:0000259" key="5">
    <source>
        <dbReference type="PROSITE" id="PS50931"/>
    </source>
</evidence>
<dbReference type="GO" id="GO:0003677">
    <property type="term" value="F:DNA binding"/>
    <property type="evidence" value="ECO:0007669"/>
    <property type="project" value="UniProtKB-KW"/>
</dbReference>
<dbReference type="GO" id="GO:0005829">
    <property type="term" value="C:cytosol"/>
    <property type="evidence" value="ECO:0007669"/>
    <property type="project" value="TreeGrafter"/>
</dbReference>
<dbReference type="Gene3D" id="1.10.10.10">
    <property type="entry name" value="Winged helix-like DNA-binding domain superfamily/Winged helix DNA-binding domain"/>
    <property type="match status" value="1"/>
</dbReference>
<organism evidence="6 7">
    <name type="scientific">Ruminococcus albus</name>
    <dbReference type="NCBI Taxonomy" id="1264"/>
    <lineage>
        <taxon>Bacteria</taxon>
        <taxon>Bacillati</taxon>
        <taxon>Bacillota</taxon>
        <taxon>Clostridia</taxon>
        <taxon>Eubacteriales</taxon>
        <taxon>Oscillospiraceae</taxon>
        <taxon>Ruminococcus</taxon>
    </lineage>
</organism>
<evidence type="ECO:0000256" key="3">
    <source>
        <dbReference type="ARBA" id="ARBA00023125"/>
    </source>
</evidence>
<evidence type="ECO:0000313" key="6">
    <source>
        <dbReference type="EMBL" id="SEK43916.1"/>
    </source>
</evidence>
<evidence type="ECO:0000256" key="2">
    <source>
        <dbReference type="ARBA" id="ARBA00023015"/>
    </source>
</evidence>
<keyword evidence="3 6" id="KW-0238">DNA-binding</keyword>
<keyword evidence="4" id="KW-0804">Transcription</keyword>
<dbReference type="PANTHER" id="PTHR30419">
    <property type="entry name" value="HTH-TYPE TRANSCRIPTIONAL REGULATOR YBHD"/>
    <property type="match status" value="1"/>
</dbReference>
<dbReference type="EMBL" id="FOAT01000002">
    <property type="protein sequence ID" value="SEK43916.1"/>
    <property type="molecule type" value="Genomic_DNA"/>
</dbReference>
<gene>
    <name evidence="6" type="ORF">SAMN05216469_102339</name>
</gene>